<accession>A0ABR5SEU8</accession>
<protein>
    <submittedName>
        <fullName evidence="1">Uncharacterized protein</fullName>
    </submittedName>
</protein>
<name>A0ABR5SEU8_9BACT</name>
<gene>
    <name evidence="1" type="ORF">ASN18_3347</name>
</gene>
<sequence>MIGTPNSGLAQEMHPFMKKLPGRFPNGAAPCRCRDAGGVEPVVPPQCLLMHLPKISSHSSDGICLLPEPEQLRVAGIAPGHPLEHLLGQQRLPPQGDQTFGVEIPGVKGPESHTVHHLPGFAKAPKRRKAANR</sequence>
<organism evidence="1 2">
    <name type="scientific">Candidatus Magnetominusculus xianensis</name>
    <dbReference type="NCBI Taxonomy" id="1748249"/>
    <lineage>
        <taxon>Bacteria</taxon>
        <taxon>Pseudomonadati</taxon>
        <taxon>Nitrospirota</taxon>
        <taxon>Nitrospiria</taxon>
        <taxon>Nitrospirales</taxon>
        <taxon>Nitrospiraceae</taxon>
        <taxon>Candidatus Magnetominusculus</taxon>
    </lineage>
</organism>
<dbReference type="EMBL" id="LNQR01000148">
    <property type="protein sequence ID" value="KWT74083.1"/>
    <property type="molecule type" value="Genomic_DNA"/>
</dbReference>
<proteinExistence type="predicted"/>
<evidence type="ECO:0000313" key="2">
    <source>
        <dbReference type="Proteomes" id="UP000060487"/>
    </source>
</evidence>
<dbReference type="Proteomes" id="UP000060487">
    <property type="component" value="Unassembled WGS sequence"/>
</dbReference>
<keyword evidence="2" id="KW-1185">Reference proteome</keyword>
<comment type="caution">
    <text evidence="1">The sequence shown here is derived from an EMBL/GenBank/DDBJ whole genome shotgun (WGS) entry which is preliminary data.</text>
</comment>
<reference evidence="1 2" key="1">
    <citation type="submission" date="2015-11" db="EMBL/GenBank/DDBJ databases">
        <authorList>
            <person name="Lin W."/>
        </authorList>
    </citation>
    <scope>NUCLEOTIDE SEQUENCE [LARGE SCALE GENOMIC DNA]</scope>
    <source>
        <strain evidence="1 2">HCH-1</strain>
    </source>
</reference>
<evidence type="ECO:0000313" key="1">
    <source>
        <dbReference type="EMBL" id="KWT74083.1"/>
    </source>
</evidence>